<evidence type="ECO:0000256" key="12">
    <source>
        <dbReference type="ARBA" id="ARBA00023306"/>
    </source>
</evidence>
<dbReference type="GO" id="GO:0030286">
    <property type="term" value="C:dynein complex"/>
    <property type="evidence" value="ECO:0007669"/>
    <property type="project" value="UniProtKB-KW"/>
</dbReference>
<evidence type="ECO:0000256" key="9">
    <source>
        <dbReference type="ARBA" id="ARBA00023017"/>
    </source>
</evidence>
<evidence type="ECO:0000256" key="6">
    <source>
        <dbReference type="ARBA" id="ARBA00022618"/>
    </source>
</evidence>
<organism evidence="16 17">
    <name type="scientific">Schizopora paradoxa</name>
    <dbReference type="NCBI Taxonomy" id="27342"/>
    <lineage>
        <taxon>Eukaryota</taxon>
        <taxon>Fungi</taxon>
        <taxon>Dikarya</taxon>
        <taxon>Basidiomycota</taxon>
        <taxon>Agaricomycotina</taxon>
        <taxon>Agaricomycetes</taxon>
        <taxon>Hymenochaetales</taxon>
        <taxon>Schizoporaceae</taxon>
        <taxon>Schizopora</taxon>
    </lineage>
</organism>
<comment type="similarity">
    <text evidence="4">Belongs to the dynactin 150 kDa subunit family.</text>
</comment>
<dbReference type="SMART" id="SM01052">
    <property type="entry name" value="CAP_GLY"/>
    <property type="match status" value="1"/>
</dbReference>
<keyword evidence="12" id="KW-0131">Cell cycle</keyword>
<dbReference type="Pfam" id="PF01302">
    <property type="entry name" value="CAP_GLY"/>
    <property type="match status" value="1"/>
</dbReference>
<comment type="subcellular location">
    <subcellularLocation>
        <location evidence="3">Cytoplasm</location>
        <location evidence="3">Cell cortex</location>
    </subcellularLocation>
    <subcellularLocation>
        <location evidence="1">Cytoplasm</location>
        <location evidence="1">Cytoskeleton</location>
        <location evidence="1">Microtubule organizing center</location>
        <location evidence="1">Centrosome</location>
        <location evidence="1">Centriole</location>
    </subcellularLocation>
    <subcellularLocation>
        <location evidence="2">Cytoplasm</location>
        <location evidence="2">Cytoskeleton</location>
        <location evidence="2">Spindle</location>
    </subcellularLocation>
</comment>
<dbReference type="Gene3D" id="2.30.30.190">
    <property type="entry name" value="CAP Gly-rich-like domain"/>
    <property type="match status" value="1"/>
</dbReference>
<evidence type="ECO:0000313" key="16">
    <source>
        <dbReference type="EMBL" id="KLO20619.1"/>
    </source>
</evidence>
<gene>
    <name evidence="16" type="ORF">SCHPADRAFT_863399</name>
</gene>
<feature type="region of interest" description="Disordered" evidence="14">
    <location>
        <begin position="515"/>
        <end position="542"/>
    </location>
</feature>
<accession>A0A0H2S9S5</accession>
<protein>
    <submittedName>
        <fullName evidence="16">Dynactin</fullName>
    </submittedName>
</protein>
<keyword evidence="5" id="KW-0963">Cytoplasm</keyword>
<evidence type="ECO:0000256" key="2">
    <source>
        <dbReference type="ARBA" id="ARBA00004186"/>
    </source>
</evidence>
<feature type="coiled-coil region" evidence="13">
    <location>
        <begin position="1032"/>
        <end position="1080"/>
    </location>
</feature>
<keyword evidence="11" id="KW-0206">Cytoskeleton</keyword>
<dbReference type="GO" id="GO:0005874">
    <property type="term" value="C:microtubule"/>
    <property type="evidence" value="ECO:0007669"/>
    <property type="project" value="UniProtKB-KW"/>
</dbReference>
<evidence type="ECO:0000256" key="1">
    <source>
        <dbReference type="ARBA" id="ARBA00004114"/>
    </source>
</evidence>
<evidence type="ECO:0000256" key="3">
    <source>
        <dbReference type="ARBA" id="ARBA00004544"/>
    </source>
</evidence>
<feature type="compositionally biased region" description="Low complexity" evidence="14">
    <location>
        <begin position="120"/>
        <end position="145"/>
    </location>
</feature>
<evidence type="ECO:0000256" key="14">
    <source>
        <dbReference type="SAM" id="MobiDB-lite"/>
    </source>
</evidence>
<dbReference type="GO" id="GO:0051301">
    <property type="term" value="P:cell division"/>
    <property type="evidence" value="ECO:0007669"/>
    <property type="project" value="UniProtKB-KW"/>
</dbReference>
<proteinExistence type="inferred from homology"/>
<evidence type="ECO:0000313" key="17">
    <source>
        <dbReference type="Proteomes" id="UP000053477"/>
    </source>
</evidence>
<evidence type="ECO:0000256" key="13">
    <source>
        <dbReference type="SAM" id="Coils"/>
    </source>
</evidence>
<keyword evidence="8" id="KW-0498">Mitosis</keyword>
<reference evidence="16 17" key="1">
    <citation type="submission" date="2015-04" db="EMBL/GenBank/DDBJ databases">
        <title>Complete genome sequence of Schizopora paradoxa KUC8140, a cosmopolitan wood degrader in East Asia.</title>
        <authorList>
            <consortium name="DOE Joint Genome Institute"/>
            <person name="Min B."/>
            <person name="Park H."/>
            <person name="Jang Y."/>
            <person name="Kim J.-J."/>
            <person name="Kim K.H."/>
            <person name="Pangilinan J."/>
            <person name="Lipzen A."/>
            <person name="Riley R."/>
            <person name="Grigoriev I.V."/>
            <person name="Spatafora J.W."/>
            <person name="Choi I.-G."/>
        </authorList>
    </citation>
    <scope>NUCLEOTIDE SEQUENCE [LARGE SCALE GENOMIC DNA]</scope>
    <source>
        <strain evidence="16 17">KUC8140</strain>
    </source>
</reference>
<dbReference type="PANTHER" id="PTHR18916:SF6">
    <property type="entry name" value="DYNACTIN SUBUNIT 1"/>
    <property type="match status" value="1"/>
</dbReference>
<feature type="compositionally biased region" description="Low complexity" evidence="14">
    <location>
        <begin position="209"/>
        <end position="226"/>
    </location>
</feature>
<keyword evidence="6" id="KW-0132">Cell division</keyword>
<dbReference type="AlphaFoldDB" id="A0A0H2S9S5"/>
<feature type="region of interest" description="Disordered" evidence="14">
    <location>
        <begin position="78"/>
        <end position="249"/>
    </location>
</feature>
<evidence type="ECO:0000256" key="7">
    <source>
        <dbReference type="ARBA" id="ARBA00022701"/>
    </source>
</evidence>
<evidence type="ECO:0000256" key="11">
    <source>
        <dbReference type="ARBA" id="ARBA00023212"/>
    </source>
</evidence>
<feature type="coiled-coil region" evidence="13">
    <location>
        <begin position="980"/>
        <end position="1007"/>
    </location>
</feature>
<feature type="region of interest" description="Disordered" evidence="14">
    <location>
        <begin position="1143"/>
        <end position="1178"/>
    </location>
</feature>
<dbReference type="GO" id="GO:0005816">
    <property type="term" value="C:spindle pole body"/>
    <property type="evidence" value="ECO:0007669"/>
    <property type="project" value="TreeGrafter"/>
</dbReference>
<dbReference type="PROSITE" id="PS00845">
    <property type="entry name" value="CAP_GLY_1"/>
    <property type="match status" value="1"/>
</dbReference>
<dbReference type="OrthoDB" id="2130750at2759"/>
<dbReference type="GO" id="GO:0005814">
    <property type="term" value="C:centriole"/>
    <property type="evidence" value="ECO:0007669"/>
    <property type="project" value="UniProtKB-SubCell"/>
</dbReference>
<dbReference type="PANTHER" id="PTHR18916">
    <property type="entry name" value="DYNACTIN 1-RELATED MICROTUBULE-BINDING"/>
    <property type="match status" value="1"/>
</dbReference>
<dbReference type="InParanoid" id="A0A0H2S9S5"/>
<evidence type="ECO:0000256" key="4">
    <source>
        <dbReference type="ARBA" id="ARBA00011010"/>
    </source>
</evidence>
<evidence type="ECO:0000256" key="5">
    <source>
        <dbReference type="ARBA" id="ARBA00022490"/>
    </source>
</evidence>
<sequence>MSRIEPVIGAIAEASAGKGIIRYYGTTQFSTGEWVGIELSGPAGKNNGVVQGVRYFTCPENHGIFVRPRQLISVMLPPSEGRRVSSPGPNQAGPSNQKSLPTPGRPTVGHKRTSSIGLTRAPSLRSPALSASTSRSVSPQKPSSSNGKASPSLATSTRFVPPNPPSPTKRPTNLSSSVSVQRPRAPAAIDGAPTSPVVTTSRRLTIAERTTSPTSVSPSTSVRTTSPPIPPEPATPITFSPPAQNGRQSALGREISAIAEGELRRFRSRVIELEEKSKEDARVIQSLQHQLDEASVFIKAKPIFQSKLSQLQQELIETKRTLADSQQLASMNENRVADSQEQLELCMLDKEVAEERAEAAEMEVAELQEKVASMEVELETLRENGIDSMSLDENSPGKSSLAYVQLERHNDRLKEALLRLREVSHETETEQRHRITELEKELAGVDELHSQYEGTLINLTNAENQIDSLKMQLDDALGAEEILVQLTERNLMLGEKIEEMRITIEDLEALKELSDELEESHVETEKTLNEELQAKDAELRESSRLNSELEESCQDYENTITQFRDLVLQLQTDMENLRAQTQNAQDESATTASQSAAIMSLNMKLQSSAAKNQARNIELEIRKIEARESKELLAIVQPYLPQIYVETDSDATNCYMFFQRMAAKADVINTVVAHVHGLPESLLEAVSETLVGVCEMRGRISTLSTLCKRFSAVMRRCNVETFLNIGKIYQEVSPLEKRIDMHIDLLRREEFREMECVSDIIKIQAQFEHIAETYFDGLDYDLGERELGYALALDNDLDMFVASIGLTKTALEAVGRDEDVSVDSGDDLSTDLLVPLQRLLDQCKGAKSLSRKLVKRVEDLVQDSGALKAQIIPQLRALNNRVPELVNFGIQLAQTVMPHVNEIRNNKQTFSTKAILNFMGPIVASTVGKNESGDSSWAAVGDAIATLVVEAGLVVPTSMEAENVVKITAVPPWIHRIDEIKSTLAVNVEAERKVAQLNEENRGLARTVKEREQIVQESMVKIGLMERRLDAVKKQADAIAELENDILKLRKQEKANGEEIDQLHSELDKLMQENSKLKTAAAGVAKITAGPQVVEMEATALEGNLETSYLLEQIDALRGTVRYLRRENSYLKGQDLLKEIRSLPPIPDFSRPATPDLDRSPSPTDSDSDFDRPRTPTTLNDLATEASVLYREVLNFSSSPRVVDLSVINKRRADPVRGGRGWMPKKLSPSHQLLERKMEGELLSRRVKGLIERTNMLHAMR</sequence>
<feature type="domain" description="CAP-Gly" evidence="15">
    <location>
        <begin position="25"/>
        <end position="67"/>
    </location>
</feature>
<dbReference type="STRING" id="27342.A0A0H2S9S5"/>
<dbReference type="GO" id="GO:0005819">
    <property type="term" value="C:spindle"/>
    <property type="evidence" value="ECO:0007669"/>
    <property type="project" value="UniProtKB-SubCell"/>
</dbReference>
<dbReference type="SUPFAM" id="SSF74924">
    <property type="entry name" value="Cap-Gly domain"/>
    <property type="match status" value="1"/>
</dbReference>
<dbReference type="EMBL" id="KQ085882">
    <property type="protein sequence ID" value="KLO20619.1"/>
    <property type="molecule type" value="Genomic_DNA"/>
</dbReference>
<evidence type="ECO:0000259" key="15">
    <source>
        <dbReference type="PROSITE" id="PS50245"/>
    </source>
</evidence>
<feature type="compositionally biased region" description="Polar residues" evidence="14">
    <location>
        <begin position="146"/>
        <end position="158"/>
    </location>
</feature>
<dbReference type="InterPro" id="IPR022157">
    <property type="entry name" value="Dynactin"/>
</dbReference>
<keyword evidence="17" id="KW-1185">Reference proteome</keyword>
<dbReference type="PROSITE" id="PS50245">
    <property type="entry name" value="CAP_GLY_2"/>
    <property type="match status" value="1"/>
</dbReference>
<dbReference type="GO" id="GO:0051286">
    <property type="term" value="C:cell tip"/>
    <property type="evidence" value="ECO:0007669"/>
    <property type="project" value="TreeGrafter"/>
</dbReference>
<dbReference type="GO" id="GO:0000132">
    <property type="term" value="P:establishment of mitotic spindle orientation"/>
    <property type="evidence" value="ECO:0007669"/>
    <property type="project" value="TreeGrafter"/>
</dbReference>
<evidence type="ECO:0000256" key="10">
    <source>
        <dbReference type="ARBA" id="ARBA00023054"/>
    </source>
</evidence>
<feature type="compositionally biased region" description="Polar residues" evidence="14">
    <location>
        <begin position="87"/>
        <end position="100"/>
    </location>
</feature>
<keyword evidence="9" id="KW-0243">Dynein</keyword>
<keyword evidence="10 13" id="KW-0175">Coiled coil</keyword>
<dbReference type="InterPro" id="IPR000938">
    <property type="entry name" value="CAP-Gly_domain"/>
</dbReference>
<dbReference type="Pfam" id="PF12455">
    <property type="entry name" value="Dynactin"/>
    <property type="match status" value="1"/>
</dbReference>
<dbReference type="InterPro" id="IPR036859">
    <property type="entry name" value="CAP-Gly_dom_sf"/>
</dbReference>
<evidence type="ECO:0000256" key="8">
    <source>
        <dbReference type="ARBA" id="ARBA00022776"/>
    </source>
</evidence>
<dbReference type="GO" id="GO:0000743">
    <property type="term" value="P:nuclear migration involved in conjugation with cellular fusion"/>
    <property type="evidence" value="ECO:0007669"/>
    <property type="project" value="TreeGrafter"/>
</dbReference>
<dbReference type="Proteomes" id="UP000053477">
    <property type="component" value="Unassembled WGS sequence"/>
</dbReference>
<name>A0A0H2S9S5_9AGAM</name>
<keyword evidence="7" id="KW-0493">Microtubule</keyword>